<comment type="similarity">
    <text evidence="2">Belongs to the OMP decarboxylase family. Type 2 subfamily.</text>
</comment>
<dbReference type="Gene3D" id="3.20.20.70">
    <property type="entry name" value="Aldolase class I"/>
    <property type="match status" value="1"/>
</dbReference>
<dbReference type="InterPro" id="IPR013785">
    <property type="entry name" value="Aldolase_TIM"/>
</dbReference>
<reference evidence="9 10" key="1">
    <citation type="submission" date="2020-10" db="EMBL/GenBank/DDBJ databases">
        <title>Ca. Dormibacterota MAGs.</title>
        <authorList>
            <person name="Montgomery K."/>
        </authorList>
    </citation>
    <scope>NUCLEOTIDE SEQUENCE [LARGE SCALE GENOMIC DNA]</scope>
    <source>
        <strain evidence="9">SC8812_S17_18</strain>
    </source>
</reference>
<dbReference type="AlphaFoldDB" id="A0A934JYX2"/>
<organism evidence="9 10">
    <name type="scientific">Candidatus Aeolococcus gillhamiae</name>
    <dbReference type="NCBI Taxonomy" id="3127015"/>
    <lineage>
        <taxon>Bacteria</taxon>
        <taxon>Bacillati</taxon>
        <taxon>Candidatus Dormiibacterota</taxon>
        <taxon>Candidatus Dormibacteria</taxon>
        <taxon>Candidatus Aeolococcales</taxon>
        <taxon>Candidatus Aeolococcaceae</taxon>
        <taxon>Candidatus Aeolococcus</taxon>
    </lineage>
</organism>
<dbReference type="InterPro" id="IPR001754">
    <property type="entry name" value="OMPdeCOase_dom"/>
</dbReference>
<dbReference type="GO" id="GO:0009220">
    <property type="term" value="P:pyrimidine ribonucleotide biosynthetic process"/>
    <property type="evidence" value="ECO:0007669"/>
    <property type="project" value="UniProtKB-UniRule"/>
</dbReference>
<name>A0A934JYX2_9BACT</name>
<keyword evidence="4" id="KW-0665">Pyrimidine biosynthesis</keyword>
<evidence type="ECO:0000313" key="9">
    <source>
        <dbReference type="EMBL" id="MBJ7595525.1"/>
    </source>
</evidence>
<dbReference type="EC" id="4.1.1.23" evidence="7"/>
<dbReference type="InterPro" id="IPR011995">
    <property type="entry name" value="OMPdecase_type-2"/>
</dbReference>
<dbReference type="GO" id="GO:0004590">
    <property type="term" value="F:orotidine-5'-phosphate decarboxylase activity"/>
    <property type="evidence" value="ECO:0007669"/>
    <property type="project" value="UniProtKB-UniRule"/>
</dbReference>
<evidence type="ECO:0000256" key="5">
    <source>
        <dbReference type="ARBA" id="ARBA00023239"/>
    </source>
</evidence>
<dbReference type="GO" id="GO:0006207">
    <property type="term" value="P:'de novo' pyrimidine nucleobase biosynthetic process"/>
    <property type="evidence" value="ECO:0007669"/>
    <property type="project" value="InterPro"/>
</dbReference>
<keyword evidence="3" id="KW-0210">Decarboxylase</keyword>
<dbReference type="RefSeq" id="WP_337312712.1">
    <property type="nucleotide sequence ID" value="NZ_JAEKNS010000124.1"/>
</dbReference>
<evidence type="ECO:0000256" key="4">
    <source>
        <dbReference type="ARBA" id="ARBA00022975"/>
    </source>
</evidence>
<protein>
    <recommendedName>
        <fullName evidence="7">Orotidine-5'-phosphate decarboxylase</fullName>
        <ecNumber evidence="7">4.1.1.23</ecNumber>
    </recommendedName>
</protein>
<dbReference type="CDD" id="cd04725">
    <property type="entry name" value="OMP_decarboxylase_like"/>
    <property type="match status" value="1"/>
</dbReference>
<evidence type="ECO:0000256" key="3">
    <source>
        <dbReference type="ARBA" id="ARBA00022793"/>
    </source>
</evidence>
<dbReference type="Proteomes" id="UP000606991">
    <property type="component" value="Unassembled WGS sequence"/>
</dbReference>
<dbReference type="Pfam" id="PF00215">
    <property type="entry name" value="OMPdecase"/>
    <property type="match status" value="1"/>
</dbReference>
<proteinExistence type="inferred from homology"/>
<dbReference type="PANTHER" id="PTHR43375:SF1">
    <property type="entry name" value="OROTIDINE 5'-PHOSPHATE DECARBOXYLASE"/>
    <property type="match status" value="1"/>
</dbReference>
<dbReference type="PANTHER" id="PTHR43375">
    <property type="entry name" value="OROTIDINE 5'-PHOSPHATE DECARBOXYLASE"/>
    <property type="match status" value="1"/>
</dbReference>
<dbReference type="SUPFAM" id="SSF51366">
    <property type="entry name" value="Ribulose-phoshate binding barrel"/>
    <property type="match status" value="1"/>
</dbReference>
<comment type="caution">
    <text evidence="9">The sequence shown here is derived from an EMBL/GenBank/DDBJ whole genome shotgun (WGS) entry which is preliminary data.</text>
</comment>
<evidence type="ECO:0000256" key="7">
    <source>
        <dbReference type="NCBIfam" id="TIGR02127"/>
    </source>
</evidence>
<gene>
    <name evidence="9" type="primary">pyrF</name>
    <name evidence="9" type="ORF">JF886_11835</name>
</gene>
<dbReference type="NCBIfam" id="TIGR02127">
    <property type="entry name" value="pyrF_sub2"/>
    <property type="match status" value="1"/>
</dbReference>
<comment type="pathway">
    <text evidence="1">Pyrimidine metabolism; UMP biosynthesis via de novo pathway; UMP from orotate: step 2/2.</text>
</comment>
<feature type="domain" description="Orotidine 5'-phosphate decarboxylase" evidence="8">
    <location>
        <begin position="22"/>
        <end position="253"/>
    </location>
</feature>
<evidence type="ECO:0000259" key="8">
    <source>
        <dbReference type="SMART" id="SM00934"/>
    </source>
</evidence>
<comment type="catalytic activity">
    <reaction evidence="6">
        <text>orotidine 5'-phosphate + H(+) = UMP + CO2</text>
        <dbReference type="Rhea" id="RHEA:11596"/>
        <dbReference type="ChEBI" id="CHEBI:15378"/>
        <dbReference type="ChEBI" id="CHEBI:16526"/>
        <dbReference type="ChEBI" id="CHEBI:57538"/>
        <dbReference type="ChEBI" id="CHEBI:57865"/>
        <dbReference type="EC" id="4.1.1.23"/>
    </reaction>
</comment>
<evidence type="ECO:0000256" key="1">
    <source>
        <dbReference type="ARBA" id="ARBA00004861"/>
    </source>
</evidence>
<keyword evidence="5 9" id="KW-0456">Lyase</keyword>
<accession>A0A934JYX2</accession>
<dbReference type="SMART" id="SM00934">
    <property type="entry name" value="OMPdecase"/>
    <property type="match status" value="1"/>
</dbReference>
<evidence type="ECO:0000313" key="10">
    <source>
        <dbReference type="Proteomes" id="UP000606991"/>
    </source>
</evidence>
<evidence type="ECO:0000256" key="2">
    <source>
        <dbReference type="ARBA" id="ARBA00008847"/>
    </source>
</evidence>
<dbReference type="EMBL" id="JAEKNS010000124">
    <property type="protein sequence ID" value="MBJ7595525.1"/>
    <property type="molecule type" value="Genomic_DNA"/>
</dbReference>
<sequence length="265" mass="26781">MVATTQTFAARLSSVVAGSGSMLCLGLDPDGMTDAAAAERQCRRLLDAALDSVCAVKPNLAFFEQFGSAGYAVLERLRAAVPDDRLLILDGKRGDMANTTSAYARALFDVLGADAITVNALLGADSMAPFLGRPGRGVFVLARTSNPGAADFLEAPAGSDGHPLYQQIVAAATAWDPGGAIGFVVGATAPEAVGEVRRLAPCAPLLLPGVGAQGGSLEDAVAAALDAEGGGAIISVSRGIAAAPQGATTAAREYRDRIAAVRSAR</sequence>
<evidence type="ECO:0000256" key="6">
    <source>
        <dbReference type="ARBA" id="ARBA00049157"/>
    </source>
</evidence>
<dbReference type="InterPro" id="IPR011060">
    <property type="entry name" value="RibuloseP-bd_barrel"/>
</dbReference>